<name>A0A316W3X2_9BASI</name>
<feature type="transmembrane region" description="Helical" evidence="8">
    <location>
        <begin position="623"/>
        <end position="650"/>
    </location>
</feature>
<feature type="region of interest" description="Disordered" evidence="7">
    <location>
        <begin position="69"/>
        <end position="106"/>
    </location>
</feature>
<evidence type="ECO:0000313" key="10">
    <source>
        <dbReference type="EMBL" id="PWN44520.1"/>
    </source>
</evidence>
<dbReference type="GeneID" id="37037793"/>
<evidence type="ECO:0000256" key="6">
    <source>
        <dbReference type="ARBA" id="ARBA00023136"/>
    </source>
</evidence>
<gene>
    <name evidence="10" type="ORF">IE81DRAFT_345507</name>
</gene>
<dbReference type="EMBL" id="KZ819360">
    <property type="protein sequence ID" value="PWN44520.1"/>
    <property type="molecule type" value="Genomic_DNA"/>
</dbReference>
<accession>A0A316W3X2</accession>
<keyword evidence="11" id="KW-1185">Reference proteome</keyword>
<evidence type="ECO:0000313" key="11">
    <source>
        <dbReference type="Proteomes" id="UP000245783"/>
    </source>
</evidence>
<evidence type="ECO:0000256" key="2">
    <source>
        <dbReference type="ARBA" id="ARBA00022448"/>
    </source>
</evidence>
<evidence type="ECO:0000256" key="3">
    <source>
        <dbReference type="ARBA" id="ARBA00022475"/>
    </source>
</evidence>
<dbReference type="Proteomes" id="UP000245783">
    <property type="component" value="Unassembled WGS sequence"/>
</dbReference>
<dbReference type="InterPro" id="IPR004680">
    <property type="entry name" value="Cit_transptr-like_dom"/>
</dbReference>
<dbReference type="GO" id="GO:0055085">
    <property type="term" value="P:transmembrane transport"/>
    <property type="evidence" value="ECO:0007669"/>
    <property type="project" value="InterPro"/>
</dbReference>
<feature type="compositionally biased region" description="Basic and acidic residues" evidence="7">
    <location>
        <begin position="84"/>
        <end position="93"/>
    </location>
</feature>
<keyword evidence="4 8" id="KW-0812">Transmembrane</keyword>
<feature type="transmembrane region" description="Helical" evidence="8">
    <location>
        <begin position="543"/>
        <end position="567"/>
    </location>
</feature>
<evidence type="ECO:0000256" key="4">
    <source>
        <dbReference type="ARBA" id="ARBA00022692"/>
    </source>
</evidence>
<feature type="transmembrane region" description="Helical" evidence="8">
    <location>
        <begin position="156"/>
        <end position="179"/>
    </location>
</feature>
<dbReference type="RefSeq" id="XP_025371680.1">
    <property type="nucleotide sequence ID" value="XM_025515923.1"/>
</dbReference>
<evidence type="ECO:0000259" key="9">
    <source>
        <dbReference type="Pfam" id="PF03600"/>
    </source>
</evidence>
<feature type="transmembrane region" description="Helical" evidence="8">
    <location>
        <begin position="579"/>
        <end position="603"/>
    </location>
</feature>
<feature type="transmembrane region" description="Helical" evidence="8">
    <location>
        <begin position="393"/>
        <end position="412"/>
    </location>
</feature>
<dbReference type="InParanoid" id="A0A316W3X2"/>
<sequence length="700" mass="73937">MPSSLDGHGIFAIIVFAAVSLICIQPLRLPLPHLFPRLARSMHSKLFGGQGKEERLHGLRPAPSFSDQIAAARQSGEAPSDPSSQKETREPDARYTPPATPAQASAAAPKRSYLTLNHVWTPALGILLLLATTTIGGEQVRAGIVGEEGVEPYDVLALFISLAYIAISLDATGLLRYLAFLVCTKAGSKGFRLYLLLYFFFWTAGVLVGNDPVILSGTAFLVYFTRVAGIAPPSAWIWSQFVAANISSAVLVSSNPTNLVIATGFGIDFPTYTAYMVLPALASALAALGAMLLFFRNKPGKAVAKTERASPADSSALSRGGVSAVVGWAKSLTRRRNKSSFKADLAPSDRSAENGMQEETQSSERSPPIFYIPPTIIAPDVDARAALVDRNGAIFNTIIMTATLGTLVGTSVAGGVHVYMVAVPGAVVCFLRDLAYDFLTSRKFRKAKEATRANAASSENGIEMTAVSRPEPARTADSIALQDGTMSVQPTRLDSPGQATPSRGTKQKIPPLGRLLLHLEAVAEAYPTVTTVLRRLPCSLLPFAFGMFILVQALAHVGFINIMAAGLGKVCAHGSTATAFFISFLGVILCNFGGTNIGGTILLTKALQTDSFRSKLPLQDSALILKTGIYSIAFGSNVGALGGTFAASLAGLLWRQGLQQGGVHVTQKQFALWCAVVIVPATVAGVAVILAETTHFTVGD</sequence>
<dbReference type="Pfam" id="PF03600">
    <property type="entry name" value="CitMHS"/>
    <property type="match status" value="1"/>
</dbReference>
<dbReference type="PANTHER" id="PTHR43302">
    <property type="entry name" value="TRANSPORTER ARSB-RELATED"/>
    <property type="match status" value="1"/>
</dbReference>
<evidence type="ECO:0000256" key="7">
    <source>
        <dbReference type="SAM" id="MobiDB-lite"/>
    </source>
</evidence>
<feature type="transmembrane region" description="Helical" evidence="8">
    <location>
        <begin position="273"/>
        <end position="295"/>
    </location>
</feature>
<feature type="transmembrane region" description="Helical" evidence="8">
    <location>
        <begin position="12"/>
        <end position="31"/>
    </location>
</feature>
<feature type="transmembrane region" description="Helical" evidence="8">
    <location>
        <begin position="191"/>
        <end position="208"/>
    </location>
</feature>
<dbReference type="STRING" id="1522189.A0A316W3X2"/>
<comment type="subcellular location">
    <subcellularLocation>
        <location evidence="1">Cell membrane</location>
        <topology evidence="1">Multi-pass membrane protein</topology>
    </subcellularLocation>
</comment>
<dbReference type="OrthoDB" id="442352at2759"/>
<protein>
    <recommendedName>
        <fullName evidence="9">Citrate transporter-like domain-containing protein</fullName>
    </recommendedName>
</protein>
<feature type="transmembrane region" description="Helical" evidence="8">
    <location>
        <begin position="418"/>
        <end position="439"/>
    </location>
</feature>
<dbReference type="AlphaFoldDB" id="A0A316W3X2"/>
<evidence type="ECO:0000256" key="5">
    <source>
        <dbReference type="ARBA" id="ARBA00022989"/>
    </source>
</evidence>
<evidence type="ECO:0000256" key="8">
    <source>
        <dbReference type="SAM" id="Phobius"/>
    </source>
</evidence>
<dbReference type="GO" id="GO:0005886">
    <property type="term" value="C:plasma membrane"/>
    <property type="evidence" value="ECO:0007669"/>
    <property type="project" value="UniProtKB-SubCell"/>
</dbReference>
<keyword evidence="2" id="KW-0813">Transport</keyword>
<organism evidence="10 11">
    <name type="scientific">Ceraceosorus guamensis</name>
    <dbReference type="NCBI Taxonomy" id="1522189"/>
    <lineage>
        <taxon>Eukaryota</taxon>
        <taxon>Fungi</taxon>
        <taxon>Dikarya</taxon>
        <taxon>Basidiomycota</taxon>
        <taxon>Ustilaginomycotina</taxon>
        <taxon>Exobasidiomycetes</taxon>
        <taxon>Ceraceosorales</taxon>
        <taxon>Ceraceosoraceae</taxon>
        <taxon>Ceraceosorus</taxon>
    </lineage>
</organism>
<evidence type="ECO:0000256" key="1">
    <source>
        <dbReference type="ARBA" id="ARBA00004651"/>
    </source>
</evidence>
<keyword evidence="3" id="KW-1003">Cell membrane</keyword>
<keyword evidence="5 8" id="KW-1133">Transmembrane helix</keyword>
<proteinExistence type="predicted"/>
<keyword evidence="6 8" id="KW-0472">Membrane</keyword>
<dbReference type="PANTHER" id="PTHR43302:SF5">
    <property type="entry name" value="TRANSPORTER ARSB-RELATED"/>
    <property type="match status" value="1"/>
</dbReference>
<feature type="region of interest" description="Disordered" evidence="7">
    <location>
        <begin position="339"/>
        <end position="367"/>
    </location>
</feature>
<feature type="domain" description="Citrate transporter-like" evidence="9">
    <location>
        <begin position="120"/>
        <end position="592"/>
    </location>
</feature>
<feature type="transmembrane region" description="Helical" evidence="8">
    <location>
        <begin position="119"/>
        <end position="136"/>
    </location>
</feature>
<reference evidence="10 11" key="1">
    <citation type="journal article" date="2018" name="Mol. Biol. Evol.">
        <title>Broad Genomic Sampling Reveals a Smut Pathogenic Ancestry of the Fungal Clade Ustilaginomycotina.</title>
        <authorList>
            <person name="Kijpornyongpan T."/>
            <person name="Mondo S.J."/>
            <person name="Barry K."/>
            <person name="Sandor L."/>
            <person name="Lee J."/>
            <person name="Lipzen A."/>
            <person name="Pangilinan J."/>
            <person name="LaButti K."/>
            <person name="Hainaut M."/>
            <person name="Henrissat B."/>
            <person name="Grigoriev I.V."/>
            <person name="Spatafora J.W."/>
            <person name="Aime M.C."/>
        </authorList>
    </citation>
    <scope>NUCLEOTIDE SEQUENCE [LARGE SCALE GENOMIC DNA]</scope>
    <source>
        <strain evidence="10 11">MCA 4658</strain>
    </source>
</reference>
<feature type="transmembrane region" description="Helical" evidence="8">
    <location>
        <begin position="670"/>
        <end position="691"/>
    </location>
</feature>